<comment type="caution">
    <text evidence="1">The sequence shown here is derived from an EMBL/GenBank/DDBJ whole genome shotgun (WGS) entry which is preliminary data.</text>
</comment>
<dbReference type="AlphaFoldDB" id="A0A9N9CM31"/>
<keyword evidence="2" id="KW-1185">Reference proteome</keyword>
<proteinExistence type="predicted"/>
<dbReference type="Proteomes" id="UP000789759">
    <property type="component" value="Unassembled WGS sequence"/>
</dbReference>
<dbReference type="EMBL" id="CAJVQA010004874">
    <property type="protein sequence ID" value="CAG8608403.1"/>
    <property type="molecule type" value="Genomic_DNA"/>
</dbReference>
<protein>
    <submittedName>
        <fullName evidence="1">24428_t:CDS:1</fullName>
    </submittedName>
</protein>
<name>A0A9N9CM31_9GLOM</name>
<sequence length="101" mass="11428">INIKANRSKKSHSKSEDECFTVDSIYYKSTGYSDNFHKANDLGLRDLISSLNIFCLSNAMKVDEFLNFNDDKNIEIINDEIDDNVESIIISSSLVLNSLES</sequence>
<reference evidence="1" key="1">
    <citation type="submission" date="2021-06" db="EMBL/GenBank/DDBJ databases">
        <authorList>
            <person name="Kallberg Y."/>
            <person name="Tangrot J."/>
            <person name="Rosling A."/>
        </authorList>
    </citation>
    <scope>NUCLEOTIDE SEQUENCE</scope>
    <source>
        <strain evidence="1">FL966</strain>
    </source>
</reference>
<evidence type="ECO:0000313" key="1">
    <source>
        <dbReference type="EMBL" id="CAG8608403.1"/>
    </source>
</evidence>
<feature type="non-terminal residue" evidence="1">
    <location>
        <position position="101"/>
    </location>
</feature>
<feature type="non-terminal residue" evidence="1">
    <location>
        <position position="1"/>
    </location>
</feature>
<organism evidence="1 2">
    <name type="scientific">Cetraspora pellucida</name>
    <dbReference type="NCBI Taxonomy" id="1433469"/>
    <lineage>
        <taxon>Eukaryota</taxon>
        <taxon>Fungi</taxon>
        <taxon>Fungi incertae sedis</taxon>
        <taxon>Mucoromycota</taxon>
        <taxon>Glomeromycotina</taxon>
        <taxon>Glomeromycetes</taxon>
        <taxon>Diversisporales</taxon>
        <taxon>Gigasporaceae</taxon>
        <taxon>Cetraspora</taxon>
    </lineage>
</organism>
<evidence type="ECO:0000313" key="2">
    <source>
        <dbReference type="Proteomes" id="UP000789759"/>
    </source>
</evidence>
<gene>
    <name evidence="1" type="ORF">CPELLU_LOCUS7333</name>
</gene>
<accession>A0A9N9CM31</accession>